<keyword evidence="2" id="KW-1185">Reference proteome</keyword>
<reference evidence="2" key="1">
    <citation type="submission" date="2015-06" db="EMBL/GenBank/DDBJ databases">
        <title>Expansion of signal transduction pathways in fungi by whole-genome duplication.</title>
        <authorList>
            <consortium name="DOE Joint Genome Institute"/>
            <person name="Corrochano L.M."/>
            <person name="Kuo A."/>
            <person name="Marcet-Houben M."/>
            <person name="Polaino S."/>
            <person name="Salamov A."/>
            <person name="Villalobos J.M."/>
            <person name="Alvarez M.I."/>
            <person name="Avalos J."/>
            <person name="Benito E.P."/>
            <person name="Benoit I."/>
            <person name="Burger G."/>
            <person name="Camino L.P."/>
            <person name="Canovas D."/>
            <person name="Cerda-Olmedo E."/>
            <person name="Cheng J.-F."/>
            <person name="Dominguez A."/>
            <person name="Elias M."/>
            <person name="Eslava A.P."/>
            <person name="Glaser F."/>
            <person name="Grimwood J."/>
            <person name="Gutierrez G."/>
            <person name="Heitman J."/>
            <person name="Henrissat B."/>
            <person name="Iturriaga E.A."/>
            <person name="Lang B.F."/>
            <person name="Lavin J.L."/>
            <person name="Lee S."/>
            <person name="Li W."/>
            <person name="Lindquist E."/>
            <person name="Lopez-Garcia S."/>
            <person name="Luque E.M."/>
            <person name="Marcos A.T."/>
            <person name="Martin J."/>
            <person name="McCluskey K."/>
            <person name="Medina H.R."/>
            <person name="Miralles-Duran A."/>
            <person name="Miyazaki A."/>
            <person name="Munoz-Torres E."/>
            <person name="Oguiza J.A."/>
            <person name="Ohm R."/>
            <person name="Olmedo M."/>
            <person name="Orejas M."/>
            <person name="Ortiz-Castellanos L."/>
            <person name="Pisabarro A.G."/>
            <person name="Rodriguez-Romero J."/>
            <person name="Ruiz-Herrera J."/>
            <person name="Ruiz-Vazquez R."/>
            <person name="Sanz C."/>
            <person name="Schackwitz W."/>
            <person name="Schmutz J."/>
            <person name="Shahriari M."/>
            <person name="Shelest E."/>
            <person name="Silva-Franco F."/>
            <person name="Soanes D."/>
            <person name="Syed K."/>
            <person name="Tagua V.G."/>
            <person name="Talbot N.J."/>
            <person name="Thon M."/>
            <person name="De vries R.P."/>
            <person name="Wiebenga A."/>
            <person name="Yadav J.S."/>
            <person name="Braun E.L."/>
            <person name="Baker S."/>
            <person name="Garre V."/>
            <person name="Horwitz B."/>
            <person name="Torres-Martinez S."/>
            <person name="Idnurm A."/>
            <person name="Herrera-Estrella A."/>
            <person name="Gabaldon T."/>
            <person name="Grigoriev I.V."/>
        </authorList>
    </citation>
    <scope>NUCLEOTIDE SEQUENCE [LARGE SCALE GENOMIC DNA]</scope>
    <source>
        <strain evidence="2">NRRL 1555(-)</strain>
    </source>
</reference>
<name>A0A162UBZ6_PHYB8</name>
<dbReference type="Proteomes" id="UP000077315">
    <property type="component" value="Unassembled WGS sequence"/>
</dbReference>
<evidence type="ECO:0000313" key="2">
    <source>
        <dbReference type="Proteomes" id="UP000077315"/>
    </source>
</evidence>
<protein>
    <submittedName>
        <fullName evidence="1">Uncharacterized protein</fullName>
    </submittedName>
</protein>
<gene>
    <name evidence="1" type="ORF">PHYBLDRAFT_64914</name>
</gene>
<sequence length="110" mass="12673">MSHIPGVLFFWKDPERPIDMTLLQSDQSKSFVLLSDSAVINTHSQQRPCEQFYTGSCDELITCVLLIHNLGKNIFELVHMVLHYSMNNLELILVTKIRTYKQSVMVDFLG</sequence>
<evidence type="ECO:0000313" key="1">
    <source>
        <dbReference type="EMBL" id="OAD73963.1"/>
    </source>
</evidence>
<dbReference type="GeneID" id="29002275"/>
<dbReference type="AlphaFoldDB" id="A0A162UBZ6"/>
<dbReference type="VEuPathDB" id="FungiDB:PHYBLDRAFT_64914"/>
<proteinExistence type="predicted"/>
<accession>A0A162UBZ6</accession>
<dbReference type="InParanoid" id="A0A162UBZ6"/>
<organism evidence="1 2">
    <name type="scientific">Phycomyces blakesleeanus (strain ATCC 8743b / DSM 1359 / FGSC 10004 / NBRC 33097 / NRRL 1555)</name>
    <dbReference type="NCBI Taxonomy" id="763407"/>
    <lineage>
        <taxon>Eukaryota</taxon>
        <taxon>Fungi</taxon>
        <taxon>Fungi incertae sedis</taxon>
        <taxon>Mucoromycota</taxon>
        <taxon>Mucoromycotina</taxon>
        <taxon>Mucoromycetes</taxon>
        <taxon>Mucorales</taxon>
        <taxon>Phycomycetaceae</taxon>
        <taxon>Phycomyces</taxon>
    </lineage>
</organism>
<dbReference type="RefSeq" id="XP_018292003.1">
    <property type="nucleotide sequence ID" value="XM_018441369.1"/>
</dbReference>
<dbReference type="EMBL" id="KV440980">
    <property type="protein sequence ID" value="OAD73963.1"/>
    <property type="molecule type" value="Genomic_DNA"/>
</dbReference>